<protein>
    <submittedName>
        <fullName evidence="1">Uncharacterized protein</fullName>
    </submittedName>
</protein>
<keyword evidence="2" id="KW-1185">Reference proteome</keyword>
<dbReference type="InParanoid" id="A0A067RD02"/>
<organism evidence="1 2">
    <name type="scientific">Zootermopsis nevadensis</name>
    <name type="common">Dampwood termite</name>
    <dbReference type="NCBI Taxonomy" id="136037"/>
    <lineage>
        <taxon>Eukaryota</taxon>
        <taxon>Metazoa</taxon>
        <taxon>Ecdysozoa</taxon>
        <taxon>Arthropoda</taxon>
        <taxon>Hexapoda</taxon>
        <taxon>Insecta</taxon>
        <taxon>Pterygota</taxon>
        <taxon>Neoptera</taxon>
        <taxon>Polyneoptera</taxon>
        <taxon>Dictyoptera</taxon>
        <taxon>Blattodea</taxon>
        <taxon>Blattoidea</taxon>
        <taxon>Termitoidae</taxon>
        <taxon>Termopsidae</taxon>
        <taxon>Zootermopsis</taxon>
    </lineage>
</organism>
<gene>
    <name evidence="1" type="ORF">L798_02801</name>
</gene>
<dbReference type="EMBL" id="KK852542">
    <property type="protein sequence ID" value="KDR21741.1"/>
    <property type="molecule type" value="Genomic_DNA"/>
</dbReference>
<evidence type="ECO:0000313" key="1">
    <source>
        <dbReference type="EMBL" id="KDR21741.1"/>
    </source>
</evidence>
<evidence type="ECO:0000313" key="2">
    <source>
        <dbReference type="Proteomes" id="UP000027135"/>
    </source>
</evidence>
<name>A0A067RD02_ZOONE</name>
<dbReference type="AlphaFoldDB" id="A0A067RD02"/>
<reference evidence="1 2" key="1">
    <citation type="journal article" date="2014" name="Nat. Commun.">
        <title>Molecular traces of alternative social organization in a termite genome.</title>
        <authorList>
            <person name="Terrapon N."/>
            <person name="Li C."/>
            <person name="Robertson H.M."/>
            <person name="Ji L."/>
            <person name="Meng X."/>
            <person name="Booth W."/>
            <person name="Chen Z."/>
            <person name="Childers C.P."/>
            <person name="Glastad K.M."/>
            <person name="Gokhale K."/>
            <person name="Gowin J."/>
            <person name="Gronenberg W."/>
            <person name="Hermansen R.A."/>
            <person name="Hu H."/>
            <person name="Hunt B.G."/>
            <person name="Huylmans A.K."/>
            <person name="Khalil S.M."/>
            <person name="Mitchell R.D."/>
            <person name="Munoz-Torres M.C."/>
            <person name="Mustard J.A."/>
            <person name="Pan H."/>
            <person name="Reese J.T."/>
            <person name="Scharf M.E."/>
            <person name="Sun F."/>
            <person name="Vogel H."/>
            <person name="Xiao J."/>
            <person name="Yang W."/>
            <person name="Yang Z."/>
            <person name="Yang Z."/>
            <person name="Zhou J."/>
            <person name="Zhu J."/>
            <person name="Brent C.S."/>
            <person name="Elsik C.G."/>
            <person name="Goodisman M.A."/>
            <person name="Liberles D.A."/>
            <person name="Roe R.M."/>
            <person name="Vargo E.L."/>
            <person name="Vilcinskas A."/>
            <person name="Wang J."/>
            <person name="Bornberg-Bauer E."/>
            <person name="Korb J."/>
            <person name="Zhang G."/>
            <person name="Liebig J."/>
        </authorList>
    </citation>
    <scope>NUCLEOTIDE SEQUENCE [LARGE SCALE GENOMIC DNA]</scope>
    <source>
        <tissue evidence="1">Whole organism</tissue>
    </source>
</reference>
<accession>A0A067RD02</accession>
<proteinExistence type="predicted"/>
<sequence>MNGIINRRGMYLLGLQTVIVATNMGLSEAQVIGFSSNKDSNIGQLYVLTDFQK</sequence>
<dbReference type="Proteomes" id="UP000027135">
    <property type="component" value="Unassembled WGS sequence"/>
</dbReference>